<feature type="binding site" evidence="6">
    <location>
        <position position="173"/>
    </location>
    <ligand>
        <name>S-adenosyl-L-methionine</name>
        <dbReference type="ChEBI" id="CHEBI:59789"/>
    </ligand>
</feature>
<dbReference type="GO" id="GO:0032259">
    <property type="term" value="P:methylation"/>
    <property type="evidence" value="ECO:0007669"/>
    <property type="project" value="UniProtKB-KW"/>
</dbReference>
<keyword evidence="2 6" id="KW-0963">Cytoplasm</keyword>
<reference evidence="8" key="1">
    <citation type="journal article" date="2015" name="Genome Announc.">
        <title>Whole-Genome Sequences of 80 Environmental and Clinical Isolates of Burkholderia pseudomallei.</title>
        <authorList>
            <person name="Johnson S.L."/>
            <person name="Baker A.L."/>
            <person name="Chain P.S."/>
            <person name="Currie B.J."/>
            <person name="Daligault H.E."/>
            <person name="Davenport K.W."/>
            <person name="Davis C.B."/>
            <person name="Inglis T.J."/>
            <person name="Kaestli M."/>
            <person name="Koren S."/>
            <person name="Mayo M."/>
            <person name="Merritt A.J."/>
            <person name="Price E.P."/>
            <person name="Sarovich D.S."/>
            <person name="Warner J."/>
            <person name="Rosovitz M.J."/>
        </authorList>
    </citation>
    <scope>NUCLEOTIDE SEQUENCE [LARGE SCALE GENOMIC DNA]</scope>
    <source>
        <strain evidence="8">DSM 2030</strain>
    </source>
</reference>
<proteinExistence type="inferred from homology"/>
<organism evidence="7 8">
    <name type="scientific">Thermoanaerobacter kivui</name>
    <name type="common">Acetogenium kivui</name>
    <dbReference type="NCBI Taxonomy" id="2325"/>
    <lineage>
        <taxon>Bacteria</taxon>
        <taxon>Bacillati</taxon>
        <taxon>Bacillota</taxon>
        <taxon>Clostridia</taxon>
        <taxon>Thermoanaerobacterales</taxon>
        <taxon>Thermoanaerobacteraceae</taxon>
        <taxon>Thermoanaerobacter</taxon>
    </lineage>
</organism>
<dbReference type="Gene3D" id="3.40.50.150">
    <property type="entry name" value="Vaccinia Virus protein VP39"/>
    <property type="match status" value="1"/>
</dbReference>
<dbReference type="SUPFAM" id="SSF53335">
    <property type="entry name" value="S-adenosyl-L-methionine-dependent methyltransferases"/>
    <property type="match status" value="1"/>
</dbReference>
<keyword evidence="7" id="KW-0687">Ribonucleoprotein</keyword>
<keyword evidence="8" id="KW-1185">Reference proteome</keyword>
<comment type="similarity">
    <text evidence="1 6">Belongs to the methyltransferase superfamily. PrmA family.</text>
</comment>
<sequence length="300" mass="33626">MTTQEAEEAVTNIMHELGAGGVVIKNPNDVKLLAQNDSWDYLDPSLFEENEAVKVFAYFPMASDTTDKINLLKERVVELKSFGIDIGNFEFKVSEVNEADWENNWKQYYKPLKVGEKIVIKPSWEEYNPEEGELIVELDPGMAFGTGTHETTKMCLEFLEKIIKQGDVVFDIGCGSGILSIASGKLGAKEVYAADIDDVSVEIARQNVELNNLQNVKVFKSNLLKEFVGKADVIVANIIADVIIKLSGEVPHYLQDKGLFLASGIIKSRKEEVVEKIQNFFEILKIKEEGEWCAILARKK</sequence>
<evidence type="ECO:0000256" key="4">
    <source>
        <dbReference type="ARBA" id="ARBA00022679"/>
    </source>
</evidence>
<dbReference type="GO" id="GO:0005840">
    <property type="term" value="C:ribosome"/>
    <property type="evidence" value="ECO:0007669"/>
    <property type="project" value="UniProtKB-KW"/>
</dbReference>
<keyword evidence="5 6" id="KW-0949">S-adenosyl-L-methionine</keyword>
<dbReference type="Proteomes" id="UP000029669">
    <property type="component" value="Chromosome"/>
</dbReference>
<keyword evidence="4 6" id="KW-0808">Transferase</keyword>
<evidence type="ECO:0000313" key="8">
    <source>
        <dbReference type="Proteomes" id="UP000029669"/>
    </source>
</evidence>
<dbReference type="InterPro" id="IPR029063">
    <property type="entry name" value="SAM-dependent_MTases_sf"/>
</dbReference>
<keyword evidence="3 6" id="KW-0489">Methyltransferase</keyword>
<feature type="binding site" evidence="6">
    <location>
        <position position="152"/>
    </location>
    <ligand>
        <name>S-adenosyl-L-methionine</name>
        <dbReference type="ChEBI" id="CHEBI:59789"/>
    </ligand>
</feature>
<dbReference type="InterPro" id="IPR050078">
    <property type="entry name" value="Ribosomal_L11_MeTrfase_PrmA"/>
</dbReference>
<dbReference type="HOGENOM" id="CLU_049382_0_1_9"/>
<feature type="binding site" evidence="6">
    <location>
        <position position="237"/>
    </location>
    <ligand>
        <name>S-adenosyl-L-methionine</name>
        <dbReference type="ChEBI" id="CHEBI:59789"/>
    </ligand>
</feature>
<evidence type="ECO:0000256" key="6">
    <source>
        <dbReference type="HAMAP-Rule" id="MF_00735"/>
    </source>
</evidence>
<dbReference type="PANTHER" id="PTHR43648">
    <property type="entry name" value="ELECTRON TRANSFER FLAVOPROTEIN BETA SUBUNIT LYSINE METHYLTRANSFERASE"/>
    <property type="match status" value="1"/>
</dbReference>
<dbReference type="STRING" id="2325.TKV_c09930"/>
<dbReference type="Pfam" id="PF06325">
    <property type="entry name" value="PrmA"/>
    <property type="match status" value="1"/>
</dbReference>
<dbReference type="PANTHER" id="PTHR43648:SF1">
    <property type="entry name" value="ELECTRON TRANSFER FLAVOPROTEIN BETA SUBUNIT LYSINE METHYLTRANSFERASE"/>
    <property type="match status" value="1"/>
</dbReference>
<dbReference type="EMBL" id="CP009170">
    <property type="protein sequence ID" value="AIS52170.1"/>
    <property type="molecule type" value="Genomic_DNA"/>
</dbReference>
<evidence type="ECO:0000256" key="5">
    <source>
        <dbReference type="ARBA" id="ARBA00022691"/>
    </source>
</evidence>
<comment type="function">
    <text evidence="6">Methylates ribosomal protein L11.</text>
</comment>
<comment type="subcellular location">
    <subcellularLocation>
        <location evidence="6">Cytoplasm</location>
    </subcellularLocation>
</comment>
<dbReference type="eggNOG" id="COG2264">
    <property type="taxonomic scope" value="Bacteria"/>
</dbReference>
<dbReference type="HAMAP" id="MF_00735">
    <property type="entry name" value="Methyltr_PrmA"/>
    <property type="match status" value="1"/>
</dbReference>
<dbReference type="KEGG" id="tki:TKV_c09930"/>
<gene>
    <name evidence="6 7" type="primary">prmA</name>
    <name evidence="7" type="ORF">TKV_c09930</name>
</gene>
<name>A0A097AQS8_THEKI</name>
<keyword evidence="7" id="KW-0689">Ribosomal protein</keyword>
<dbReference type="CDD" id="cd02440">
    <property type="entry name" value="AdoMet_MTases"/>
    <property type="match status" value="1"/>
</dbReference>
<feature type="binding site" evidence="6">
    <location>
        <position position="195"/>
    </location>
    <ligand>
        <name>S-adenosyl-L-methionine</name>
        <dbReference type="ChEBI" id="CHEBI:59789"/>
    </ligand>
</feature>
<dbReference type="GO" id="GO:0005737">
    <property type="term" value="C:cytoplasm"/>
    <property type="evidence" value="ECO:0007669"/>
    <property type="project" value="UniProtKB-SubCell"/>
</dbReference>
<dbReference type="AlphaFoldDB" id="A0A097AQS8"/>
<dbReference type="GO" id="GO:0016279">
    <property type="term" value="F:protein-lysine N-methyltransferase activity"/>
    <property type="evidence" value="ECO:0007669"/>
    <property type="project" value="RHEA"/>
</dbReference>
<protein>
    <recommendedName>
        <fullName evidence="6">Ribosomal protein L11 methyltransferase</fullName>
        <shortName evidence="6">L11 Mtase</shortName>
        <ecNumber evidence="6">2.1.1.-</ecNumber>
    </recommendedName>
</protein>
<evidence type="ECO:0000313" key="7">
    <source>
        <dbReference type="EMBL" id="AIS52170.1"/>
    </source>
</evidence>
<evidence type="ECO:0000256" key="2">
    <source>
        <dbReference type="ARBA" id="ARBA00022490"/>
    </source>
</evidence>
<evidence type="ECO:0000256" key="3">
    <source>
        <dbReference type="ARBA" id="ARBA00022603"/>
    </source>
</evidence>
<dbReference type="EC" id="2.1.1.-" evidence="6"/>
<dbReference type="NCBIfam" id="TIGR00406">
    <property type="entry name" value="prmA"/>
    <property type="match status" value="1"/>
</dbReference>
<dbReference type="InterPro" id="IPR004498">
    <property type="entry name" value="Ribosomal_PrmA_MeTrfase"/>
</dbReference>
<accession>A0A097AQS8</accession>
<dbReference type="PIRSF" id="PIRSF000401">
    <property type="entry name" value="RPL11_MTase"/>
    <property type="match status" value="1"/>
</dbReference>
<evidence type="ECO:0000256" key="1">
    <source>
        <dbReference type="ARBA" id="ARBA00009741"/>
    </source>
</evidence>
<comment type="catalytic activity">
    <reaction evidence="6">
        <text>L-lysyl-[protein] + 3 S-adenosyl-L-methionine = N(6),N(6),N(6)-trimethyl-L-lysyl-[protein] + 3 S-adenosyl-L-homocysteine + 3 H(+)</text>
        <dbReference type="Rhea" id="RHEA:54192"/>
        <dbReference type="Rhea" id="RHEA-COMP:9752"/>
        <dbReference type="Rhea" id="RHEA-COMP:13826"/>
        <dbReference type="ChEBI" id="CHEBI:15378"/>
        <dbReference type="ChEBI" id="CHEBI:29969"/>
        <dbReference type="ChEBI" id="CHEBI:57856"/>
        <dbReference type="ChEBI" id="CHEBI:59789"/>
        <dbReference type="ChEBI" id="CHEBI:61961"/>
    </reaction>
</comment>